<accession>A0A194Q516</accession>
<dbReference type="PANTHER" id="PTHR46652">
    <property type="entry name" value="LEUCINE-RICH REPEAT AND IQ DOMAIN-CONTAINING PROTEIN 1-RELATED"/>
    <property type="match status" value="1"/>
</dbReference>
<protein>
    <submittedName>
        <fullName evidence="4">Leucine-rich repeat-containing protein 23</fullName>
    </submittedName>
</protein>
<name>A0A194Q516_PAPXU</name>
<dbReference type="InterPro" id="IPR001611">
    <property type="entry name" value="Leu-rich_rpt"/>
</dbReference>
<dbReference type="SUPFAM" id="SSF52058">
    <property type="entry name" value="L domain-like"/>
    <property type="match status" value="1"/>
</dbReference>
<dbReference type="PANTHER" id="PTHR46652:SF8">
    <property type="entry name" value="LEUCINE RICH REPEAT CONTAINING 23"/>
    <property type="match status" value="1"/>
</dbReference>
<feature type="compositionally biased region" description="Acidic residues" evidence="3">
    <location>
        <begin position="14"/>
        <end position="26"/>
    </location>
</feature>
<dbReference type="Gene3D" id="3.80.10.10">
    <property type="entry name" value="Ribonuclease Inhibitor"/>
    <property type="match status" value="2"/>
</dbReference>
<gene>
    <name evidence="4" type="ORF">RR46_02882</name>
</gene>
<dbReference type="STRING" id="66420.A0A194Q516"/>
<evidence type="ECO:0000313" key="4">
    <source>
        <dbReference type="EMBL" id="KPJ00095.1"/>
    </source>
</evidence>
<feature type="compositionally biased region" description="Basic and acidic residues" evidence="3">
    <location>
        <begin position="1"/>
        <end position="13"/>
    </location>
</feature>
<dbReference type="PROSITE" id="PS51450">
    <property type="entry name" value="LRR"/>
    <property type="match status" value="2"/>
</dbReference>
<organism evidence="4 5">
    <name type="scientific">Papilio xuthus</name>
    <name type="common">Asian swallowtail butterfly</name>
    <dbReference type="NCBI Taxonomy" id="66420"/>
    <lineage>
        <taxon>Eukaryota</taxon>
        <taxon>Metazoa</taxon>
        <taxon>Ecdysozoa</taxon>
        <taxon>Arthropoda</taxon>
        <taxon>Hexapoda</taxon>
        <taxon>Insecta</taxon>
        <taxon>Pterygota</taxon>
        <taxon>Neoptera</taxon>
        <taxon>Endopterygota</taxon>
        <taxon>Lepidoptera</taxon>
        <taxon>Glossata</taxon>
        <taxon>Ditrysia</taxon>
        <taxon>Papilionoidea</taxon>
        <taxon>Papilionidae</taxon>
        <taxon>Papilioninae</taxon>
        <taxon>Papilio</taxon>
    </lineage>
</organism>
<dbReference type="InterPro" id="IPR032675">
    <property type="entry name" value="LRR_dom_sf"/>
</dbReference>
<keyword evidence="1" id="KW-0433">Leucine-rich repeat</keyword>
<dbReference type="SMART" id="SM00365">
    <property type="entry name" value="LRR_SD22"/>
    <property type="match status" value="3"/>
</dbReference>
<evidence type="ECO:0000256" key="1">
    <source>
        <dbReference type="ARBA" id="ARBA00022614"/>
    </source>
</evidence>
<reference evidence="4 5" key="1">
    <citation type="journal article" date="2015" name="Nat. Commun.">
        <title>Outbred genome sequencing and CRISPR/Cas9 gene editing in butterflies.</title>
        <authorList>
            <person name="Li X."/>
            <person name="Fan D."/>
            <person name="Zhang W."/>
            <person name="Liu G."/>
            <person name="Zhang L."/>
            <person name="Zhao L."/>
            <person name="Fang X."/>
            <person name="Chen L."/>
            <person name="Dong Y."/>
            <person name="Chen Y."/>
            <person name="Ding Y."/>
            <person name="Zhao R."/>
            <person name="Feng M."/>
            <person name="Zhu Y."/>
            <person name="Feng Y."/>
            <person name="Jiang X."/>
            <person name="Zhu D."/>
            <person name="Xiang H."/>
            <person name="Feng X."/>
            <person name="Li S."/>
            <person name="Wang J."/>
            <person name="Zhang G."/>
            <person name="Kronforst M.R."/>
            <person name="Wang W."/>
        </authorList>
    </citation>
    <scope>NUCLEOTIDE SEQUENCE [LARGE SCALE GENOMIC DNA]</scope>
    <source>
        <strain evidence="4">Ya'a_city_454_Px</strain>
        <tissue evidence="4">Whole body</tissue>
    </source>
</reference>
<dbReference type="EMBL" id="KQ459472">
    <property type="protein sequence ID" value="KPJ00095.1"/>
    <property type="molecule type" value="Genomic_DNA"/>
</dbReference>
<sequence>MLKSHFDISQRGEAEEEVVEEEEEEEAARSDSSVVEEAKKVTVLKTKPTSAERKLNRSEVSVRQSVLGKTADGDGYAFLKATCTGMRLTDISAITSFKHLQFIDVSDNFLTTEALQVVTKIPFLVLIHADKNNLESAYLKKSKYLQVIIMNNNTISSVYDVYHPELSTLEVGYNEIEKIDFRDRMPTLRCLDFRYNRISDISNLNFPNLDSLYLAGNKITSLVGIESLVNLRILHVRNNPIKLLNGFIPDQTKLQYINLRNCKVTTMTQVKKLQCLPALEIIVLKGCPFMGGTGEEGTEVEEDDSELRIEVLAALPRLKRLNKGIFTPEERSEAKTLMTQILEEGENATEEGSEEALEEDLNDM</sequence>
<dbReference type="InterPro" id="IPR050836">
    <property type="entry name" value="SDS22/Internalin_LRR"/>
</dbReference>
<keyword evidence="5" id="KW-1185">Reference proteome</keyword>
<dbReference type="Pfam" id="PF12799">
    <property type="entry name" value="LRR_4"/>
    <property type="match status" value="1"/>
</dbReference>
<dbReference type="Proteomes" id="UP000053268">
    <property type="component" value="Unassembled WGS sequence"/>
</dbReference>
<proteinExistence type="predicted"/>
<feature type="region of interest" description="Disordered" evidence="3">
    <location>
        <begin position="1"/>
        <end position="38"/>
    </location>
</feature>
<keyword evidence="2" id="KW-0677">Repeat</keyword>
<evidence type="ECO:0000256" key="2">
    <source>
        <dbReference type="ARBA" id="ARBA00022737"/>
    </source>
</evidence>
<dbReference type="AlphaFoldDB" id="A0A194Q516"/>
<evidence type="ECO:0000256" key="3">
    <source>
        <dbReference type="SAM" id="MobiDB-lite"/>
    </source>
</evidence>
<feature type="region of interest" description="Disordered" evidence="3">
    <location>
        <begin position="343"/>
        <end position="364"/>
    </location>
</feature>
<evidence type="ECO:0000313" key="5">
    <source>
        <dbReference type="Proteomes" id="UP000053268"/>
    </source>
</evidence>
<dbReference type="InterPro" id="IPR025875">
    <property type="entry name" value="Leu-rich_rpt_4"/>
</dbReference>